<dbReference type="RefSeq" id="WP_101516899.1">
    <property type="nucleotide sequence ID" value="NZ_PKUS01000001.1"/>
</dbReference>
<dbReference type="InterPro" id="IPR019198">
    <property type="entry name" value="Beta_propeller_containing"/>
</dbReference>
<name>A0A2N5X7V7_9GAMM</name>
<dbReference type="AlphaFoldDB" id="A0A2N5X7V7"/>
<dbReference type="EMBL" id="PKUS01000001">
    <property type="protein sequence ID" value="PLW70575.1"/>
    <property type="molecule type" value="Genomic_DNA"/>
</dbReference>
<dbReference type="Pfam" id="PF09826">
    <property type="entry name" value="Beta_propel"/>
    <property type="match status" value="1"/>
</dbReference>
<accession>A0A2N5X7V7</accession>
<dbReference type="Proteomes" id="UP000235005">
    <property type="component" value="Unassembled WGS sequence"/>
</dbReference>
<organism evidence="1 2">
    <name type="scientific">Pseudohalioglobus lutimaris</name>
    <dbReference type="NCBI Taxonomy" id="1737061"/>
    <lineage>
        <taxon>Bacteria</taxon>
        <taxon>Pseudomonadati</taxon>
        <taxon>Pseudomonadota</taxon>
        <taxon>Gammaproteobacteria</taxon>
        <taxon>Cellvibrionales</taxon>
        <taxon>Halieaceae</taxon>
        <taxon>Pseudohalioglobus</taxon>
    </lineage>
</organism>
<gene>
    <name evidence="1" type="ORF">C0039_00115</name>
</gene>
<proteinExistence type="predicted"/>
<sequence>MTVLGHCFRLGVGLSFILLCACGGGGSSGGPAAPEAPQPEATSFGALKPAESTLELLDSLRQGLSTASFLDDEVKTEPAVDTGEDTAGLFATNGNFTTTNLQEAGVEEADILKYDGEILYFIQREDNALPFDQQPADAALIAPQPQSSRIQLLRTDVDTPSVTQLASIDLSNGSDWFEGLYIHESANGKFLVALGGSHSASPVEALALDYYWQDGQTSVTVWDVTDPATPLNAWKLELDGRLLASRRIDNRLYLVTRFTPSVEGVIDYPQTQEQVDANQELISSAPLHDLLPDYRLDDGPPAELLSAQDCYLPNPDYEGGQGATAGGGIVTVTSIDLTGAGNPQSLCLNTDSDGYYVSPQSLYVSWGGADNATLVHKIHLGESGPEYRGSGQVPGYLGTQNPAFLMSESGKELRVVSSLWTERPEPFTDNAAEVDTSADYGPHRLTVLKENIDGTELEQLAQIPNAAHTEKIGKPGEQVYAARFVDDRAYIVTFEIIDPLYVIDLSTPEDPRVSGELELPGFSTMLQPLGQDLLLGIGHDVPPEAEGLVQGIKIALFDVANIQAPAELASEVIGKRGSYSPALSNHHSLSVQTTDDGHRIALPIVRHAFTKTPDMNPPNSAQWYNWSDTGLYLFDIASATGELSLRDTLLVEQREDETSWPQLDVYNARAVIHENAVFFLVGDQIRARKW</sequence>
<reference evidence="1 2" key="1">
    <citation type="submission" date="2018-01" db="EMBL/GenBank/DDBJ databases">
        <title>The draft genome sequence of Halioglobus lutimaris HF004.</title>
        <authorList>
            <person name="Du Z.-J."/>
            <person name="Shi M.-J."/>
        </authorList>
    </citation>
    <scope>NUCLEOTIDE SEQUENCE [LARGE SCALE GENOMIC DNA]</scope>
    <source>
        <strain evidence="1 2">HF004</strain>
    </source>
</reference>
<dbReference type="SUPFAM" id="SSF82171">
    <property type="entry name" value="DPP6 N-terminal domain-like"/>
    <property type="match status" value="1"/>
</dbReference>
<evidence type="ECO:0000313" key="1">
    <source>
        <dbReference type="EMBL" id="PLW70575.1"/>
    </source>
</evidence>
<evidence type="ECO:0000313" key="2">
    <source>
        <dbReference type="Proteomes" id="UP000235005"/>
    </source>
</evidence>
<comment type="caution">
    <text evidence="1">The sequence shown here is derived from an EMBL/GenBank/DDBJ whole genome shotgun (WGS) entry which is preliminary data.</text>
</comment>
<dbReference type="OrthoDB" id="9778998at2"/>
<keyword evidence="2" id="KW-1185">Reference proteome</keyword>
<protein>
    <submittedName>
        <fullName evidence="1">Uncharacterized protein</fullName>
    </submittedName>
</protein>